<comment type="caution">
    <text evidence="1">The sequence shown here is derived from an EMBL/GenBank/DDBJ whole genome shotgun (WGS) entry which is preliminary data.</text>
</comment>
<dbReference type="EMBL" id="BAABGZ010000013">
    <property type="protein sequence ID" value="GAA4352412.1"/>
    <property type="molecule type" value="Genomic_DNA"/>
</dbReference>
<keyword evidence="2" id="KW-1185">Reference proteome</keyword>
<evidence type="ECO:0000313" key="1">
    <source>
        <dbReference type="EMBL" id="GAA4352412.1"/>
    </source>
</evidence>
<reference evidence="2" key="1">
    <citation type="journal article" date="2019" name="Int. J. Syst. Evol. Microbiol.">
        <title>The Global Catalogue of Microorganisms (GCM) 10K type strain sequencing project: providing services to taxonomists for standard genome sequencing and annotation.</title>
        <authorList>
            <consortium name="The Broad Institute Genomics Platform"/>
            <consortium name="The Broad Institute Genome Sequencing Center for Infectious Disease"/>
            <person name="Wu L."/>
            <person name="Ma J."/>
        </authorList>
    </citation>
    <scope>NUCLEOTIDE SEQUENCE [LARGE SCALE GENOMIC DNA]</scope>
    <source>
        <strain evidence="2">JCM 17923</strain>
    </source>
</reference>
<proteinExistence type="predicted"/>
<dbReference type="RefSeq" id="WP_345234783.1">
    <property type="nucleotide sequence ID" value="NZ_BAABGZ010000013.1"/>
</dbReference>
<evidence type="ECO:0000313" key="2">
    <source>
        <dbReference type="Proteomes" id="UP001501153"/>
    </source>
</evidence>
<sequence length="88" mass="9991">MRYLAGLPDNFLMLANDPRSTFGRNLQCQPLQLAYAEALQAFQFDKQNAGLKARFAAARDSLITSACLSEEEREDYCSIRRRVLAGRF</sequence>
<dbReference type="Proteomes" id="UP001501153">
    <property type="component" value="Unassembled WGS sequence"/>
</dbReference>
<gene>
    <name evidence="1" type="ORF">GCM10023185_12040</name>
</gene>
<organism evidence="1 2">
    <name type="scientific">Hymenobacter saemangeumensis</name>
    <dbReference type="NCBI Taxonomy" id="1084522"/>
    <lineage>
        <taxon>Bacteria</taxon>
        <taxon>Pseudomonadati</taxon>
        <taxon>Bacteroidota</taxon>
        <taxon>Cytophagia</taxon>
        <taxon>Cytophagales</taxon>
        <taxon>Hymenobacteraceae</taxon>
        <taxon>Hymenobacter</taxon>
    </lineage>
</organism>
<protein>
    <submittedName>
        <fullName evidence="1">Uncharacterized protein</fullName>
    </submittedName>
</protein>
<name>A0ABP8I6I3_9BACT</name>
<accession>A0ABP8I6I3</accession>